<evidence type="ECO:0000256" key="1">
    <source>
        <dbReference type="ARBA" id="ARBA00004442"/>
    </source>
</evidence>
<evidence type="ECO:0000259" key="7">
    <source>
        <dbReference type="Pfam" id="PF14322"/>
    </source>
</evidence>
<dbReference type="GO" id="GO:0009279">
    <property type="term" value="C:cell outer membrane"/>
    <property type="evidence" value="ECO:0007669"/>
    <property type="project" value="UniProtKB-SubCell"/>
</dbReference>
<sequence length="441" mass="49849">MKKLIQICAVLMVLTTLGSCKKYLDIQPVGRVIPTTSDDFRALLTMGYNGFAEHKSLLAIRTDELVINENNYDLSTYRDIYRWNDGSPDAITLHFPYLAFYNTIFYANEVIAEVESKVGKTAATDQMKGEAYLLRAYCHFELLNLFAKPYQASTASSDRGIALALKMNLEQNYKPATIEATYAQILADIDEGQQLLNVVDFPAGKNYRFTTRAALALKARVYEFRGAYNNALDAAQKALQLNNQLEDLNVAGSRLPNHYLAKENIMAMEKAFNVSVSKAFFISQHLLQIYDQANDLRFPVYFSKSDDRYVSLKGATNELNISFRNGELYLIQAEAALQTGNQALATESLLALKAKRLKPAYFATEKTRIQALAKPALLQEILNERERELALEGHRWYDLRRYGQPALTHTVDGVNYTLQANDPRYTLPFPKEAIVNNPNLQ</sequence>
<dbReference type="Gene3D" id="1.25.40.390">
    <property type="match status" value="1"/>
</dbReference>
<keyword evidence="4" id="KW-0472">Membrane</keyword>
<evidence type="ECO:0000256" key="5">
    <source>
        <dbReference type="ARBA" id="ARBA00023237"/>
    </source>
</evidence>
<dbReference type="InterPro" id="IPR033985">
    <property type="entry name" value="SusD-like_N"/>
</dbReference>
<protein>
    <recommendedName>
        <fullName evidence="10">SusD-like starch-binding protein associating with outer membrane</fullName>
    </recommendedName>
</protein>
<feature type="domain" description="SusD-like N-terminal" evidence="7">
    <location>
        <begin position="23"/>
        <end position="222"/>
    </location>
</feature>
<keyword evidence="5" id="KW-0998">Cell outer membrane</keyword>
<comment type="caution">
    <text evidence="8">The sequence shown here is derived from an EMBL/GenBank/DDBJ whole genome shotgun (WGS) entry which is preliminary data.</text>
</comment>
<organism evidence="8 9">
    <name type="scientific">Pedobacter cryoconitis</name>
    <dbReference type="NCBI Taxonomy" id="188932"/>
    <lineage>
        <taxon>Bacteria</taxon>
        <taxon>Pseudomonadati</taxon>
        <taxon>Bacteroidota</taxon>
        <taxon>Sphingobacteriia</taxon>
        <taxon>Sphingobacteriales</taxon>
        <taxon>Sphingobacteriaceae</taxon>
        <taxon>Pedobacter</taxon>
    </lineage>
</organism>
<dbReference type="InterPro" id="IPR011990">
    <property type="entry name" value="TPR-like_helical_dom_sf"/>
</dbReference>
<feature type="domain" description="RagB/SusD" evidence="6">
    <location>
        <begin position="316"/>
        <end position="440"/>
    </location>
</feature>
<evidence type="ECO:0000256" key="3">
    <source>
        <dbReference type="ARBA" id="ARBA00022729"/>
    </source>
</evidence>
<comment type="subcellular location">
    <subcellularLocation>
        <location evidence="1">Cell outer membrane</location>
    </subcellularLocation>
</comment>
<dbReference type="PROSITE" id="PS51257">
    <property type="entry name" value="PROKAR_LIPOPROTEIN"/>
    <property type="match status" value="1"/>
</dbReference>
<evidence type="ECO:0008006" key="10">
    <source>
        <dbReference type="Google" id="ProtNLM"/>
    </source>
</evidence>
<evidence type="ECO:0000313" key="8">
    <source>
        <dbReference type="EMBL" id="MBB6500698.1"/>
    </source>
</evidence>
<evidence type="ECO:0000256" key="4">
    <source>
        <dbReference type="ARBA" id="ARBA00023136"/>
    </source>
</evidence>
<reference evidence="8 9" key="1">
    <citation type="submission" date="2020-08" db="EMBL/GenBank/DDBJ databases">
        <title>Genomic Encyclopedia of Type Strains, Phase IV (KMG-V): Genome sequencing to study the core and pangenomes of soil and plant-associated prokaryotes.</title>
        <authorList>
            <person name="Whitman W."/>
        </authorList>
    </citation>
    <scope>NUCLEOTIDE SEQUENCE [LARGE SCALE GENOMIC DNA]</scope>
    <source>
        <strain evidence="8 9">M2T3</strain>
    </source>
</reference>
<dbReference type="AlphaFoldDB" id="A0A7X0J3Z3"/>
<gene>
    <name evidence="8" type="ORF">HDF25_002857</name>
</gene>
<name>A0A7X0J3Z3_9SPHI</name>
<dbReference type="CDD" id="cd08977">
    <property type="entry name" value="SusD"/>
    <property type="match status" value="1"/>
</dbReference>
<evidence type="ECO:0000313" key="9">
    <source>
        <dbReference type="Proteomes" id="UP000521017"/>
    </source>
</evidence>
<comment type="similarity">
    <text evidence="2">Belongs to the SusD family.</text>
</comment>
<dbReference type="Proteomes" id="UP000521017">
    <property type="component" value="Unassembled WGS sequence"/>
</dbReference>
<proteinExistence type="inferred from homology"/>
<dbReference type="EMBL" id="JACHCC010000007">
    <property type="protein sequence ID" value="MBB6500698.1"/>
    <property type="molecule type" value="Genomic_DNA"/>
</dbReference>
<evidence type="ECO:0000259" key="6">
    <source>
        <dbReference type="Pfam" id="PF07980"/>
    </source>
</evidence>
<keyword evidence="3" id="KW-0732">Signal</keyword>
<dbReference type="RefSeq" id="WP_184625746.1">
    <property type="nucleotide sequence ID" value="NZ_JACHCC010000007.1"/>
</dbReference>
<accession>A0A7X0J3Z3</accession>
<dbReference type="Pfam" id="PF07980">
    <property type="entry name" value="SusD_RagB"/>
    <property type="match status" value="1"/>
</dbReference>
<dbReference type="Pfam" id="PF14322">
    <property type="entry name" value="SusD-like_3"/>
    <property type="match status" value="1"/>
</dbReference>
<dbReference type="SUPFAM" id="SSF48452">
    <property type="entry name" value="TPR-like"/>
    <property type="match status" value="1"/>
</dbReference>
<dbReference type="InterPro" id="IPR012944">
    <property type="entry name" value="SusD_RagB_dom"/>
</dbReference>
<evidence type="ECO:0000256" key="2">
    <source>
        <dbReference type="ARBA" id="ARBA00006275"/>
    </source>
</evidence>